<protein>
    <submittedName>
        <fullName evidence="2">Uncharacterized protein</fullName>
    </submittedName>
</protein>
<dbReference type="AlphaFoldDB" id="A0AAV1V9G1"/>
<evidence type="ECO:0000313" key="2">
    <source>
        <dbReference type="EMBL" id="CAK7942073.1"/>
    </source>
</evidence>
<dbReference type="Proteomes" id="UP001162060">
    <property type="component" value="Unassembled WGS sequence"/>
</dbReference>
<reference evidence="2" key="1">
    <citation type="submission" date="2024-01" db="EMBL/GenBank/DDBJ databases">
        <authorList>
            <person name="Webb A."/>
        </authorList>
    </citation>
    <scope>NUCLEOTIDE SEQUENCE</scope>
    <source>
        <strain evidence="2">Pm1</strain>
    </source>
</reference>
<feature type="region of interest" description="Disordered" evidence="1">
    <location>
        <begin position="76"/>
        <end position="124"/>
    </location>
</feature>
<proteinExistence type="predicted"/>
<evidence type="ECO:0000256" key="1">
    <source>
        <dbReference type="SAM" id="MobiDB-lite"/>
    </source>
</evidence>
<dbReference type="EMBL" id="CAKLBY020000267">
    <property type="protein sequence ID" value="CAK7942073.1"/>
    <property type="molecule type" value="Genomic_DNA"/>
</dbReference>
<comment type="caution">
    <text evidence="2">The sequence shown here is derived from an EMBL/GenBank/DDBJ whole genome shotgun (WGS) entry which is preliminary data.</text>
</comment>
<sequence>MALCVRYGLPIHNETVEQRFPQTQTSVEQGLPIVTEVVEQRLPHTSEAVDDELPPLIDENERAVDLNVNDVVETELPRLAGGTPSSSDSDVPASSSGSRRKRKRRRKKGARRSPRRRNSRSSAVDDDTVLTESVYFLHDLKAGDIEQVCIISAAEAASGEVLEARPKSAEPKSAREERFVAQSWEALRASGNPVYDIAREYTLTVESDYENDLGGRKTNDLDYVNASIDRQGVPSCDATQILGALRGSSHSVRSMVGCAGAFPVHTPCRPIPAALVAVSPCDTVDTLNGHGRNTCGTHHESNDIRVVVSRQ</sequence>
<accession>A0AAV1V9G1</accession>
<name>A0AAV1V9G1_9STRA</name>
<feature type="compositionally biased region" description="Low complexity" evidence="1">
    <location>
        <begin position="84"/>
        <end position="97"/>
    </location>
</feature>
<gene>
    <name evidence="2" type="ORF">PM001_LOCUS27223</name>
</gene>
<organism evidence="2 3">
    <name type="scientific">Peronospora matthiolae</name>
    <dbReference type="NCBI Taxonomy" id="2874970"/>
    <lineage>
        <taxon>Eukaryota</taxon>
        <taxon>Sar</taxon>
        <taxon>Stramenopiles</taxon>
        <taxon>Oomycota</taxon>
        <taxon>Peronosporomycetes</taxon>
        <taxon>Peronosporales</taxon>
        <taxon>Peronosporaceae</taxon>
        <taxon>Peronospora</taxon>
    </lineage>
</organism>
<evidence type="ECO:0000313" key="3">
    <source>
        <dbReference type="Proteomes" id="UP001162060"/>
    </source>
</evidence>
<feature type="compositionally biased region" description="Basic residues" evidence="1">
    <location>
        <begin position="98"/>
        <end position="119"/>
    </location>
</feature>